<dbReference type="PANTHER" id="PTHR13604">
    <property type="entry name" value="DC12-RELATED"/>
    <property type="match status" value="1"/>
</dbReference>
<dbReference type="GO" id="GO:0016829">
    <property type="term" value="F:lyase activity"/>
    <property type="evidence" value="ECO:0007669"/>
    <property type="project" value="UniProtKB-KW"/>
</dbReference>
<dbReference type="STRING" id="870908.SAMN04488044_2393"/>
<dbReference type="Pfam" id="PF02586">
    <property type="entry name" value="SRAP"/>
    <property type="match status" value="1"/>
</dbReference>
<dbReference type="Gene3D" id="3.90.1680.10">
    <property type="entry name" value="SOS response associated peptidase-like"/>
    <property type="match status" value="1"/>
</dbReference>
<protein>
    <recommendedName>
        <fullName evidence="8">Abasic site processing protein</fullName>
        <ecNumber evidence="8">3.4.-.-</ecNumber>
    </recommendedName>
</protein>
<dbReference type="Proteomes" id="UP000184211">
    <property type="component" value="Unassembled WGS sequence"/>
</dbReference>
<dbReference type="SUPFAM" id="SSF143081">
    <property type="entry name" value="BB1717-like"/>
    <property type="match status" value="1"/>
</dbReference>
<evidence type="ECO:0000256" key="6">
    <source>
        <dbReference type="ARBA" id="ARBA00023125"/>
    </source>
</evidence>
<gene>
    <name evidence="9" type="ORF">SAMN04488044_2393</name>
</gene>
<keyword evidence="2 8" id="KW-0645">Protease</keyword>
<keyword evidence="3" id="KW-0227">DNA damage</keyword>
<dbReference type="GO" id="GO:0008233">
    <property type="term" value="F:peptidase activity"/>
    <property type="evidence" value="ECO:0007669"/>
    <property type="project" value="UniProtKB-KW"/>
</dbReference>
<dbReference type="InterPro" id="IPR003738">
    <property type="entry name" value="SRAP"/>
</dbReference>
<keyword evidence="7" id="KW-0456">Lyase</keyword>
<evidence type="ECO:0000256" key="7">
    <source>
        <dbReference type="ARBA" id="ARBA00023239"/>
    </source>
</evidence>
<evidence type="ECO:0000256" key="8">
    <source>
        <dbReference type="RuleBase" id="RU364100"/>
    </source>
</evidence>
<dbReference type="GO" id="GO:0003697">
    <property type="term" value="F:single-stranded DNA binding"/>
    <property type="evidence" value="ECO:0007669"/>
    <property type="project" value="InterPro"/>
</dbReference>
<dbReference type="GO" id="GO:0106300">
    <property type="term" value="P:protein-DNA covalent cross-linking repair"/>
    <property type="evidence" value="ECO:0007669"/>
    <property type="project" value="InterPro"/>
</dbReference>
<evidence type="ECO:0000256" key="3">
    <source>
        <dbReference type="ARBA" id="ARBA00022763"/>
    </source>
</evidence>
<evidence type="ECO:0000313" key="10">
    <source>
        <dbReference type="Proteomes" id="UP000184211"/>
    </source>
</evidence>
<accession>A0A1M5S5Q5</accession>
<evidence type="ECO:0000256" key="4">
    <source>
        <dbReference type="ARBA" id="ARBA00022801"/>
    </source>
</evidence>
<name>A0A1M5S5Q5_9RHOB</name>
<evidence type="ECO:0000256" key="5">
    <source>
        <dbReference type="ARBA" id="ARBA00023124"/>
    </source>
</evidence>
<keyword evidence="6" id="KW-0238">DNA-binding</keyword>
<keyword evidence="4 8" id="KW-0378">Hydrolase</keyword>
<dbReference type="EMBL" id="FQWM01000004">
    <property type="protein sequence ID" value="SHH33785.1"/>
    <property type="molecule type" value="Genomic_DNA"/>
</dbReference>
<dbReference type="AlphaFoldDB" id="A0A1M5S5Q5"/>
<dbReference type="EC" id="3.4.-.-" evidence="8"/>
<organism evidence="9 10">
    <name type="scientific">Cognatishimia maritima</name>
    <dbReference type="NCBI Taxonomy" id="870908"/>
    <lineage>
        <taxon>Bacteria</taxon>
        <taxon>Pseudomonadati</taxon>
        <taxon>Pseudomonadota</taxon>
        <taxon>Alphaproteobacteria</taxon>
        <taxon>Rhodobacterales</taxon>
        <taxon>Paracoccaceae</taxon>
        <taxon>Cognatishimia</taxon>
    </lineage>
</organism>
<sequence>MPGRLFLTTPLEDIAHWLGVGRDGVPRQEPRRNIQPGQNIIALTDAGFEEMRWGIVPVGRVNARGRPVMETIINARSETVFEKSAFDGVGRAVVVVDGWYEWTGEARKKTAWRISGEVPLIFAAITDVWTAPGGREVKQAAMVTCEPNDDLRPIHHRMGVLLKPQDVDLWLNGTVKEVEDLMQPWPNGKLTIERADDVDWAAA</sequence>
<reference evidence="10" key="1">
    <citation type="submission" date="2016-11" db="EMBL/GenBank/DDBJ databases">
        <authorList>
            <person name="Varghese N."/>
            <person name="Submissions S."/>
        </authorList>
    </citation>
    <scope>NUCLEOTIDE SEQUENCE [LARGE SCALE GENOMIC DNA]</scope>
    <source>
        <strain evidence="10">DSM 28223</strain>
    </source>
</reference>
<evidence type="ECO:0000256" key="2">
    <source>
        <dbReference type="ARBA" id="ARBA00022670"/>
    </source>
</evidence>
<dbReference type="PANTHER" id="PTHR13604:SF0">
    <property type="entry name" value="ABASIC SITE PROCESSING PROTEIN HMCES"/>
    <property type="match status" value="1"/>
</dbReference>
<dbReference type="RefSeq" id="WP_072793256.1">
    <property type="nucleotide sequence ID" value="NZ_FQWM01000004.1"/>
</dbReference>
<proteinExistence type="inferred from homology"/>
<keyword evidence="10" id="KW-1185">Reference proteome</keyword>
<dbReference type="InterPro" id="IPR036590">
    <property type="entry name" value="SRAP-like"/>
</dbReference>
<keyword evidence="5" id="KW-0190">Covalent protein-DNA linkage</keyword>
<evidence type="ECO:0000313" key="9">
    <source>
        <dbReference type="EMBL" id="SHH33785.1"/>
    </source>
</evidence>
<evidence type="ECO:0000256" key="1">
    <source>
        <dbReference type="ARBA" id="ARBA00008136"/>
    </source>
</evidence>
<dbReference type="GO" id="GO:0006508">
    <property type="term" value="P:proteolysis"/>
    <property type="evidence" value="ECO:0007669"/>
    <property type="project" value="UniProtKB-KW"/>
</dbReference>
<dbReference type="OrthoDB" id="9782620at2"/>
<comment type="similarity">
    <text evidence="1 8">Belongs to the SOS response-associated peptidase family.</text>
</comment>